<protein>
    <recommendedName>
        <fullName evidence="2">F-box domain-containing protein</fullName>
    </recommendedName>
</protein>
<dbReference type="Proteomes" id="UP000663840">
    <property type="component" value="Unassembled WGS sequence"/>
</dbReference>
<evidence type="ECO:0000313" key="4">
    <source>
        <dbReference type="Proteomes" id="UP000663840"/>
    </source>
</evidence>
<evidence type="ECO:0000259" key="2">
    <source>
        <dbReference type="PROSITE" id="PS50181"/>
    </source>
</evidence>
<proteinExistence type="predicted"/>
<gene>
    <name evidence="3" type="ORF">RDB_LOCUS30489</name>
</gene>
<feature type="domain" description="F-box" evidence="2">
    <location>
        <begin position="67"/>
        <end position="116"/>
    </location>
</feature>
<evidence type="ECO:0000313" key="3">
    <source>
        <dbReference type="EMBL" id="CAE6390995.1"/>
    </source>
</evidence>
<name>A0A8H2WP45_9AGAM</name>
<reference evidence="3" key="1">
    <citation type="submission" date="2021-01" db="EMBL/GenBank/DDBJ databases">
        <authorList>
            <person name="Kaushik A."/>
        </authorList>
    </citation>
    <scope>NUCLEOTIDE SEQUENCE</scope>
    <source>
        <strain evidence="3">AG1-1A</strain>
    </source>
</reference>
<dbReference type="AlphaFoldDB" id="A0A8H2WP45"/>
<feature type="region of interest" description="Disordered" evidence="1">
    <location>
        <begin position="1"/>
        <end position="49"/>
    </location>
</feature>
<dbReference type="InterPro" id="IPR036047">
    <property type="entry name" value="F-box-like_dom_sf"/>
</dbReference>
<dbReference type="PROSITE" id="PS50181">
    <property type="entry name" value="FBOX"/>
    <property type="match status" value="1"/>
</dbReference>
<organism evidence="3 4">
    <name type="scientific">Rhizoctonia solani</name>
    <dbReference type="NCBI Taxonomy" id="456999"/>
    <lineage>
        <taxon>Eukaryota</taxon>
        <taxon>Fungi</taxon>
        <taxon>Dikarya</taxon>
        <taxon>Basidiomycota</taxon>
        <taxon>Agaricomycotina</taxon>
        <taxon>Agaricomycetes</taxon>
        <taxon>Cantharellales</taxon>
        <taxon>Ceratobasidiaceae</taxon>
        <taxon>Rhizoctonia</taxon>
    </lineage>
</organism>
<dbReference type="EMBL" id="CAJMWR010000623">
    <property type="protein sequence ID" value="CAE6390995.1"/>
    <property type="molecule type" value="Genomic_DNA"/>
</dbReference>
<feature type="compositionally biased region" description="Low complexity" evidence="1">
    <location>
        <begin position="1"/>
        <end position="32"/>
    </location>
</feature>
<sequence>MFSLSQSSTGTSSSSGGASDLQTVLSPSSSGSHSHDETDPEEMSDPPRKRLRRIAGLNNVKRIRGFLAGIVNVPMDIFAQIMSFLLPIDVHSIARTNKKFRKLLMSRSARNIWRMAERNVPNLPPCPSHMTEPQYAALLFGKWCSTCGGTANVSRRMDEILLVRLCSSCRERSIVGISSIPERVHSYVRLSHSIKSSMQNSHCYGLIDDVNSVVSTVFELAIEGDALKTDEWRGDRLEQIEKEKIFAFKLTGYLNRVEEEREERVEELKRRRFVAIKAHLMRDGWEEADCEVDFEGEEAYEMLQKDWDRLVNQPKPLTIRSWESIKLKVTRIAEIYREFRLEAERTYRGMERRLKLGELVTAIDTEEPQIIELAPEHDHSSDQSESLTIPFPNWTRALNLWTLRQIAEEDISGLVAEQRFMSRRGMIVQELRNWQRSLAACLVRKLETRDHFGLGDLLVCRMPFMPGLRRTHPPEPVELSTAFTADSSQYILDNDIRTLLRADSVFEFYDYPTCYYFPEIVAIVRDKLLPPPSYIPARYSEDDRDDIYSTNPMGLHGVGAHRLGRRAARGLLASLGKQNAAYLEMSGYGRRFVCGRCWVKTPMTWIEMVTHYARNVTYNWNFPITCSLRAEGIECKEEHGGFKSNVIGTRNKTRADEQSEFQVTTRPLVRLLSIDELNSLESEPLSTQFTCGVCDQVADLHNGQGLDGKPIPRPKGSREVMIEHLLDVHNVTQDMHQFKLNECT</sequence>
<evidence type="ECO:0000256" key="1">
    <source>
        <dbReference type="SAM" id="MobiDB-lite"/>
    </source>
</evidence>
<dbReference type="SUPFAM" id="SSF81383">
    <property type="entry name" value="F-box domain"/>
    <property type="match status" value="1"/>
</dbReference>
<accession>A0A8H2WP45</accession>
<comment type="caution">
    <text evidence="3">The sequence shown here is derived from an EMBL/GenBank/DDBJ whole genome shotgun (WGS) entry which is preliminary data.</text>
</comment>
<dbReference type="InterPro" id="IPR001810">
    <property type="entry name" value="F-box_dom"/>
</dbReference>